<accession>A0A4U5MCK8</accession>
<protein>
    <submittedName>
        <fullName evidence="1">Uncharacterized protein</fullName>
    </submittedName>
</protein>
<reference evidence="1 2" key="1">
    <citation type="journal article" date="2015" name="Genome Biol.">
        <title>Comparative genomics of Steinernema reveals deeply conserved gene regulatory networks.</title>
        <authorList>
            <person name="Dillman A.R."/>
            <person name="Macchietto M."/>
            <person name="Porter C.F."/>
            <person name="Rogers A."/>
            <person name="Williams B."/>
            <person name="Antoshechkin I."/>
            <person name="Lee M.M."/>
            <person name="Goodwin Z."/>
            <person name="Lu X."/>
            <person name="Lewis E.E."/>
            <person name="Goodrich-Blair H."/>
            <person name="Stock S.P."/>
            <person name="Adams B.J."/>
            <person name="Sternberg P.W."/>
            <person name="Mortazavi A."/>
        </authorList>
    </citation>
    <scope>NUCLEOTIDE SEQUENCE [LARGE SCALE GENOMIC DNA]</scope>
    <source>
        <strain evidence="1 2">ALL</strain>
    </source>
</reference>
<name>A0A4U5MCK8_STECR</name>
<dbReference type="EMBL" id="AZBU02000008">
    <property type="protein sequence ID" value="TKR66857.1"/>
    <property type="molecule type" value="Genomic_DNA"/>
</dbReference>
<sequence length="101" mass="11963">MKLQFGQYKLALQRHKRVVLLFASFERVLTKKRAFMGEDKEKKADFESARKRKKYHLTSKNNKIVKLSTFINVANQKNDKDEIKFHIQGDVTITHFHTVLN</sequence>
<evidence type="ECO:0000313" key="2">
    <source>
        <dbReference type="Proteomes" id="UP000298663"/>
    </source>
</evidence>
<gene>
    <name evidence="1" type="ORF">L596_023091</name>
</gene>
<evidence type="ECO:0000313" key="1">
    <source>
        <dbReference type="EMBL" id="TKR66857.1"/>
    </source>
</evidence>
<keyword evidence="2" id="KW-1185">Reference proteome</keyword>
<proteinExistence type="predicted"/>
<organism evidence="1 2">
    <name type="scientific">Steinernema carpocapsae</name>
    <name type="common">Entomopathogenic nematode</name>
    <dbReference type="NCBI Taxonomy" id="34508"/>
    <lineage>
        <taxon>Eukaryota</taxon>
        <taxon>Metazoa</taxon>
        <taxon>Ecdysozoa</taxon>
        <taxon>Nematoda</taxon>
        <taxon>Chromadorea</taxon>
        <taxon>Rhabditida</taxon>
        <taxon>Tylenchina</taxon>
        <taxon>Panagrolaimomorpha</taxon>
        <taxon>Strongyloidoidea</taxon>
        <taxon>Steinernematidae</taxon>
        <taxon>Steinernema</taxon>
    </lineage>
</organism>
<dbReference type="Proteomes" id="UP000298663">
    <property type="component" value="Unassembled WGS sequence"/>
</dbReference>
<dbReference type="AlphaFoldDB" id="A0A4U5MCK8"/>
<reference evidence="1 2" key="2">
    <citation type="journal article" date="2019" name="G3 (Bethesda)">
        <title>Hybrid Assembly of the Genome of the Entomopathogenic Nematode Steinernema carpocapsae Identifies the X-Chromosome.</title>
        <authorList>
            <person name="Serra L."/>
            <person name="Macchietto M."/>
            <person name="Macias-Munoz A."/>
            <person name="McGill C.J."/>
            <person name="Rodriguez I.M."/>
            <person name="Rodriguez B."/>
            <person name="Murad R."/>
            <person name="Mortazavi A."/>
        </authorList>
    </citation>
    <scope>NUCLEOTIDE SEQUENCE [LARGE SCALE GENOMIC DNA]</scope>
    <source>
        <strain evidence="1 2">ALL</strain>
    </source>
</reference>
<comment type="caution">
    <text evidence="1">The sequence shown here is derived from an EMBL/GenBank/DDBJ whole genome shotgun (WGS) entry which is preliminary data.</text>
</comment>